<dbReference type="Proteomes" id="UP001583280">
    <property type="component" value="Unassembled WGS sequence"/>
</dbReference>
<protein>
    <submittedName>
        <fullName evidence="1">Uncharacterized protein</fullName>
    </submittedName>
</protein>
<dbReference type="Pfam" id="PF08584">
    <property type="entry name" value="Ribonuc_P_40"/>
    <property type="match status" value="1"/>
</dbReference>
<dbReference type="PANTHER" id="PTHR15396">
    <property type="entry name" value="RIBONUCLEASE P PROTEIN SUBUNIT P40"/>
    <property type="match status" value="1"/>
</dbReference>
<reference evidence="1 2" key="1">
    <citation type="journal article" date="2024" name="IMA Fungus">
        <title>IMA Genome - F19 : A genome assembly and annotation guide to empower mycologists, including annotated draft genome sequences of Ceratocystis pirilliformis, Diaporthe australafricana, Fusarium ophioides, Paecilomyces lecythidis, and Sporothrix stenoceras.</title>
        <authorList>
            <person name="Aylward J."/>
            <person name="Wilson A.M."/>
            <person name="Visagie C.M."/>
            <person name="Spraker J."/>
            <person name="Barnes I."/>
            <person name="Buitendag C."/>
            <person name="Ceriani C."/>
            <person name="Del Mar Angel L."/>
            <person name="du Plessis D."/>
            <person name="Fuchs T."/>
            <person name="Gasser K."/>
            <person name="Kramer D."/>
            <person name="Li W."/>
            <person name="Munsamy K."/>
            <person name="Piso A."/>
            <person name="Price J.L."/>
            <person name="Sonnekus B."/>
            <person name="Thomas C."/>
            <person name="van der Nest A."/>
            <person name="van Dijk A."/>
            <person name="van Heerden A."/>
            <person name="van Vuuren N."/>
            <person name="Yilmaz N."/>
            <person name="Duong T.A."/>
            <person name="van der Merwe N.A."/>
            <person name="Wingfield M.J."/>
            <person name="Wingfield B.D."/>
        </authorList>
    </citation>
    <scope>NUCLEOTIDE SEQUENCE [LARGE SCALE GENOMIC DNA]</scope>
    <source>
        <strain evidence="1 2">CMW 12675</strain>
    </source>
</reference>
<accession>A0ABR3Z8J2</accession>
<evidence type="ECO:0000313" key="1">
    <source>
        <dbReference type="EMBL" id="KAL1896980.1"/>
    </source>
</evidence>
<organism evidence="1 2">
    <name type="scientific">Ceratocystis pirilliformis</name>
    <dbReference type="NCBI Taxonomy" id="259994"/>
    <lineage>
        <taxon>Eukaryota</taxon>
        <taxon>Fungi</taxon>
        <taxon>Dikarya</taxon>
        <taxon>Ascomycota</taxon>
        <taxon>Pezizomycotina</taxon>
        <taxon>Sordariomycetes</taxon>
        <taxon>Hypocreomycetidae</taxon>
        <taxon>Microascales</taxon>
        <taxon>Ceratocystidaceae</taxon>
        <taxon>Ceratocystis</taxon>
    </lineage>
</organism>
<dbReference type="EMBL" id="JAWDJO010000051">
    <property type="protein sequence ID" value="KAL1896980.1"/>
    <property type="molecule type" value="Genomic_DNA"/>
</dbReference>
<dbReference type="InterPro" id="IPR013893">
    <property type="entry name" value="RNase_P_Rpp40"/>
</dbReference>
<keyword evidence="2" id="KW-1185">Reference proteome</keyword>
<dbReference type="PANTHER" id="PTHR15396:SF1">
    <property type="entry name" value="RIBONUCLEASE P PROTEIN SUBUNIT P40"/>
    <property type="match status" value="1"/>
</dbReference>
<name>A0ABR3Z8J2_9PEZI</name>
<comment type="caution">
    <text evidence="1">The sequence shown here is derived from an EMBL/GenBank/DDBJ whole genome shotgun (WGS) entry which is preliminary data.</text>
</comment>
<gene>
    <name evidence="1" type="ORF">Cpir12675_002561</name>
</gene>
<sequence>MFALPQSSVNQTQKCFITYGQMGHLDVAQPGLSKKPLRVFNEQSFVYQLDVLVPSNSVNALREKLEKIDLGPGAMKLIMTLENVLTGAFFVRSFKDGEVAMISQTTLDQDVVFECANGTNSRTLTIHLDKESYERSGLSGTPEPGKDNRSHKSRWVVKYDLTLPSMVPGKRGFERLLYACRNAFPKPQTWLFLKVSGQDVPIDHLASFNPVDIPVRHSLETIDCTMMDLQQVKTQLASASRTDLELVAAEVYEWASLIRLNSPRVSPGDSVDPYLSRYSVPTPLESPVQIAKFSWQGPVSSAMIIAVLMAAIEVTQRRDWVYSSISTLSKGVAGANTETAFLRIPDSGGQFLLWEVK</sequence>
<proteinExistence type="predicted"/>
<evidence type="ECO:0000313" key="2">
    <source>
        <dbReference type="Proteomes" id="UP001583280"/>
    </source>
</evidence>